<dbReference type="InterPro" id="IPR018540">
    <property type="entry name" value="Spo0E-like"/>
</dbReference>
<gene>
    <name evidence="1" type="ORF">A374_01324</name>
</gene>
<dbReference type="GO" id="GO:0043937">
    <property type="term" value="P:regulation of sporulation"/>
    <property type="evidence" value="ECO:0007669"/>
    <property type="project" value="InterPro"/>
</dbReference>
<name>I8UK26_9BACL</name>
<accession>I8UK26</accession>
<protein>
    <recommendedName>
        <fullName evidence="3">Spo0E like sporulation regulatory protein</fullName>
    </recommendedName>
</protein>
<dbReference type="PATRIC" id="fig|1196324.3.peg.264"/>
<dbReference type="GO" id="GO:0046983">
    <property type="term" value="F:protein dimerization activity"/>
    <property type="evidence" value="ECO:0007669"/>
    <property type="project" value="InterPro"/>
</dbReference>
<dbReference type="Gene3D" id="4.10.280.10">
    <property type="entry name" value="Helix-loop-helix DNA-binding domain"/>
    <property type="match status" value="1"/>
</dbReference>
<sequence>MFSSLHKEMMDLIENKRIELVQSAECNGIQAAETVNRGRELNELLNCYQRLITISPDGE</sequence>
<dbReference type="STRING" id="1196324.A374_01324"/>
<dbReference type="SUPFAM" id="SSF140500">
    <property type="entry name" value="BAS1536-like"/>
    <property type="match status" value="1"/>
</dbReference>
<reference evidence="1 2" key="1">
    <citation type="journal article" date="2012" name="J. Bacteriol.">
        <title>Genome of Bacillus macauensis ZFHKF-1, a Long-Chain-Forming Bacterium.</title>
        <authorList>
            <person name="Cai L."/>
            <person name="Zhang T."/>
        </authorList>
    </citation>
    <scope>NUCLEOTIDE SEQUENCE [LARGE SCALE GENOMIC DNA]</scope>
    <source>
        <strain evidence="1 2">ZFHKF-1</strain>
    </source>
</reference>
<dbReference type="RefSeq" id="WP_007200369.1">
    <property type="nucleotide sequence ID" value="NZ_AKKV01000009.1"/>
</dbReference>
<organism evidence="1 2">
    <name type="scientific">Fictibacillus macauensis ZFHKF-1</name>
    <dbReference type="NCBI Taxonomy" id="1196324"/>
    <lineage>
        <taxon>Bacteria</taxon>
        <taxon>Bacillati</taxon>
        <taxon>Bacillota</taxon>
        <taxon>Bacilli</taxon>
        <taxon>Bacillales</taxon>
        <taxon>Fictibacillaceae</taxon>
        <taxon>Fictibacillus</taxon>
    </lineage>
</organism>
<dbReference type="EMBL" id="AKKV01000009">
    <property type="protein sequence ID" value="EIT87240.1"/>
    <property type="molecule type" value="Genomic_DNA"/>
</dbReference>
<proteinExistence type="predicted"/>
<dbReference type="InterPro" id="IPR036638">
    <property type="entry name" value="HLH_DNA-bd_sf"/>
</dbReference>
<dbReference type="AlphaFoldDB" id="I8UK26"/>
<comment type="caution">
    <text evidence="1">The sequence shown here is derived from an EMBL/GenBank/DDBJ whole genome shotgun (WGS) entry which is preliminary data.</text>
</comment>
<evidence type="ECO:0000313" key="2">
    <source>
        <dbReference type="Proteomes" id="UP000004080"/>
    </source>
</evidence>
<dbReference type="Pfam" id="PF09388">
    <property type="entry name" value="SpoOE-like"/>
    <property type="match status" value="1"/>
</dbReference>
<evidence type="ECO:0008006" key="3">
    <source>
        <dbReference type="Google" id="ProtNLM"/>
    </source>
</evidence>
<dbReference type="InterPro" id="IPR037208">
    <property type="entry name" value="Spo0E-like_sf"/>
</dbReference>
<keyword evidence="2" id="KW-1185">Reference proteome</keyword>
<evidence type="ECO:0000313" key="1">
    <source>
        <dbReference type="EMBL" id="EIT87240.1"/>
    </source>
</evidence>
<dbReference type="Proteomes" id="UP000004080">
    <property type="component" value="Unassembled WGS sequence"/>
</dbReference>